<sequence length="121" mass="13675">MKKRTIRKATIEKGLSRKQRRNARKLRSIIADRDDDPDRRASALVCYLGAIMPEAAVRQQQIIANRCLFDPDNGMRFTAAAALSDGWIEPNAAIVDCMRMLADDPYSPIQGCVAKFLEEHR</sequence>
<dbReference type="Gene3D" id="1.25.10.10">
    <property type="entry name" value="Leucine-rich Repeat Variant"/>
    <property type="match status" value="1"/>
</dbReference>
<dbReference type="AlphaFoldDB" id="A0A0F9D8V7"/>
<comment type="caution">
    <text evidence="1">The sequence shown here is derived from an EMBL/GenBank/DDBJ whole genome shotgun (WGS) entry which is preliminary data.</text>
</comment>
<proteinExistence type="predicted"/>
<organism evidence="1">
    <name type="scientific">marine sediment metagenome</name>
    <dbReference type="NCBI Taxonomy" id="412755"/>
    <lineage>
        <taxon>unclassified sequences</taxon>
        <taxon>metagenomes</taxon>
        <taxon>ecological metagenomes</taxon>
    </lineage>
</organism>
<gene>
    <name evidence="1" type="ORF">LCGC14_2575060</name>
</gene>
<dbReference type="EMBL" id="LAZR01042847">
    <property type="protein sequence ID" value="KKL08518.1"/>
    <property type="molecule type" value="Genomic_DNA"/>
</dbReference>
<reference evidence="1" key="1">
    <citation type="journal article" date="2015" name="Nature">
        <title>Complex archaea that bridge the gap between prokaryotes and eukaryotes.</title>
        <authorList>
            <person name="Spang A."/>
            <person name="Saw J.H."/>
            <person name="Jorgensen S.L."/>
            <person name="Zaremba-Niedzwiedzka K."/>
            <person name="Martijn J."/>
            <person name="Lind A.E."/>
            <person name="van Eijk R."/>
            <person name="Schleper C."/>
            <person name="Guy L."/>
            <person name="Ettema T.J."/>
        </authorList>
    </citation>
    <scope>NUCLEOTIDE SEQUENCE</scope>
</reference>
<name>A0A0F9D8V7_9ZZZZ</name>
<dbReference type="InterPro" id="IPR011989">
    <property type="entry name" value="ARM-like"/>
</dbReference>
<protein>
    <recommendedName>
        <fullName evidence="2">HEAT repeat domain-containing protein</fullName>
    </recommendedName>
</protein>
<evidence type="ECO:0008006" key="2">
    <source>
        <dbReference type="Google" id="ProtNLM"/>
    </source>
</evidence>
<accession>A0A0F9D8V7</accession>
<evidence type="ECO:0000313" key="1">
    <source>
        <dbReference type="EMBL" id="KKL08518.1"/>
    </source>
</evidence>